<gene>
    <name evidence="12" type="ORF">ACHHYP_00959</name>
</gene>
<evidence type="ECO:0000313" key="13">
    <source>
        <dbReference type="Proteomes" id="UP000243579"/>
    </source>
</evidence>
<keyword evidence="5" id="KW-0864">Zinc transport</keyword>
<evidence type="ECO:0000256" key="2">
    <source>
        <dbReference type="ARBA" id="ARBA00008873"/>
    </source>
</evidence>
<dbReference type="Pfam" id="PF16916">
    <property type="entry name" value="ZT_dimer"/>
    <property type="match status" value="1"/>
</dbReference>
<dbReference type="InterPro" id="IPR002524">
    <property type="entry name" value="Cation_efflux"/>
</dbReference>
<dbReference type="InterPro" id="IPR050681">
    <property type="entry name" value="CDF/SLC30A"/>
</dbReference>
<evidence type="ECO:0000259" key="11">
    <source>
        <dbReference type="Pfam" id="PF16916"/>
    </source>
</evidence>
<dbReference type="InterPro" id="IPR027470">
    <property type="entry name" value="Cation_efflux_CTD"/>
</dbReference>
<dbReference type="GO" id="GO:0005385">
    <property type="term" value="F:zinc ion transmembrane transporter activity"/>
    <property type="evidence" value="ECO:0007669"/>
    <property type="project" value="TreeGrafter"/>
</dbReference>
<dbReference type="SUPFAM" id="SSF160240">
    <property type="entry name" value="Cation efflux protein cytoplasmic domain-like"/>
    <property type="match status" value="1"/>
</dbReference>
<feature type="domain" description="Cation efflux protein transmembrane" evidence="10">
    <location>
        <begin position="14"/>
        <end position="79"/>
    </location>
</feature>
<proteinExistence type="inferred from homology"/>
<feature type="transmembrane region" description="Helical" evidence="9">
    <location>
        <begin position="56"/>
        <end position="78"/>
    </location>
</feature>
<dbReference type="Gene3D" id="1.20.1510.10">
    <property type="entry name" value="Cation efflux protein transmembrane domain"/>
    <property type="match status" value="1"/>
</dbReference>
<keyword evidence="6 9" id="KW-1133">Transmembrane helix</keyword>
<dbReference type="SUPFAM" id="SSF161111">
    <property type="entry name" value="Cation efflux protein transmembrane domain-like"/>
    <property type="match status" value="1"/>
</dbReference>
<keyword evidence="7" id="KW-0406">Ion transport</keyword>
<organism evidence="12 13">
    <name type="scientific">Achlya hypogyna</name>
    <name type="common">Oomycete</name>
    <name type="synonym">Protoachlya hypogyna</name>
    <dbReference type="NCBI Taxonomy" id="1202772"/>
    <lineage>
        <taxon>Eukaryota</taxon>
        <taxon>Sar</taxon>
        <taxon>Stramenopiles</taxon>
        <taxon>Oomycota</taxon>
        <taxon>Saprolegniomycetes</taxon>
        <taxon>Saprolegniales</taxon>
        <taxon>Achlyaceae</taxon>
        <taxon>Achlya</taxon>
    </lineage>
</organism>
<evidence type="ECO:0000256" key="8">
    <source>
        <dbReference type="ARBA" id="ARBA00023136"/>
    </source>
</evidence>
<dbReference type="InterPro" id="IPR036837">
    <property type="entry name" value="Cation_efflux_CTD_sf"/>
</dbReference>
<comment type="caution">
    <text evidence="12">The sequence shown here is derived from an EMBL/GenBank/DDBJ whole genome shotgun (WGS) entry which is preliminary data.</text>
</comment>
<keyword evidence="3" id="KW-0813">Transport</keyword>
<evidence type="ECO:0000256" key="3">
    <source>
        <dbReference type="ARBA" id="ARBA00022448"/>
    </source>
</evidence>
<dbReference type="Proteomes" id="UP000243579">
    <property type="component" value="Unassembled WGS sequence"/>
</dbReference>
<dbReference type="OrthoDB" id="9944568at2759"/>
<comment type="similarity">
    <text evidence="2">Belongs to the cation diffusion facilitator (CDF) transporter (TC 2.A.4) family. SLC30A subfamily.</text>
</comment>
<dbReference type="Pfam" id="PF01545">
    <property type="entry name" value="Cation_efflux"/>
    <property type="match status" value="1"/>
</dbReference>
<feature type="transmembrane region" description="Helical" evidence="9">
    <location>
        <begin position="21"/>
        <end position="44"/>
    </location>
</feature>
<keyword evidence="5" id="KW-0862">Zinc</keyword>
<keyword evidence="8 9" id="KW-0472">Membrane</keyword>
<dbReference type="AlphaFoldDB" id="A0A1V9Z9U8"/>
<dbReference type="STRING" id="1202772.A0A1V9Z9U8"/>
<sequence length="173" mass="18271">MAVATPSGGCSGHENLNVRAAYLHALGDFLQSLGVCIAGGVIWYNPSWQLCDPIVTLLFSVIVGATTIGICKTSLLVLMEGTSLDVDMAAVEAEIRSVATVTNLHDLRVWSISTGSLAITVHVVVAGAKDAVVAKLQARLLALHAFECMTIQVESEADAIRCPFNEKEATCMV</sequence>
<evidence type="ECO:0000256" key="9">
    <source>
        <dbReference type="SAM" id="Phobius"/>
    </source>
</evidence>
<name>A0A1V9Z9U8_ACHHY</name>
<dbReference type="InterPro" id="IPR058533">
    <property type="entry name" value="Cation_efflux_TM"/>
</dbReference>
<dbReference type="PANTHER" id="PTHR11562:SF17">
    <property type="entry name" value="RE54080P-RELATED"/>
    <property type="match status" value="1"/>
</dbReference>
<evidence type="ECO:0000256" key="1">
    <source>
        <dbReference type="ARBA" id="ARBA00004141"/>
    </source>
</evidence>
<evidence type="ECO:0000256" key="6">
    <source>
        <dbReference type="ARBA" id="ARBA00022989"/>
    </source>
</evidence>
<comment type="subcellular location">
    <subcellularLocation>
        <location evidence="1">Membrane</location>
        <topology evidence="1">Multi-pass membrane protein</topology>
    </subcellularLocation>
</comment>
<accession>A0A1V9Z9U8</accession>
<dbReference type="PANTHER" id="PTHR11562">
    <property type="entry name" value="CATION EFFLUX PROTEIN/ ZINC TRANSPORTER"/>
    <property type="match status" value="1"/>
</dbReference>
<keyword evidence="4 9" id="KW-0812">Transmembrane</keyword>
<evidence type="ECO:0000256" key="7">
    <source>
        <dbReference type="ARBA" id="ARBA00023065"/>
    </source>
</evidence>
<protein>
    <submittedName>
        <fullName evidence="12">Cation Diffusion Facilitator (CDF) Family</fullName>
    </submittedName>
</protein>
<keyword evidence="13" id="KW-1185">Reference proteome</keyword>
<evidence type="ECO:0000256" key="4">
    <source>
        <dbReference type="ARBA" id="ARBA00022692"/>
    </source>
</evidence>
<dbReference type="GO" id="GO:0005886">
    <property type="term" value="C:plasma membrane"/>
    <property type="evidence" value="ECO:0007669"/>
    <property type="project" value="TreeGrafter"/>
</dbReference>
<evidence type="ECO:0000313" key="12">
    <source>
        <dbReference type="EMBL" id="OQR94712.1"/>
    </source>
</evidence>
<dbReference type="NCBIfam" id="TIGR01297">
    <property type="entry name" value="CDF"/>
    <property type="match status" value="1"/>
</dbReference>
<evidence type="ECO:0000256" key="5">
    <source>
        <dbReference type="ARBA" id="ARBA00022906"/>
    </source>
</evidence>
<dbReference type="InterPro" id="IPR027469">
    <property type="entry name" value="Cation_efflux_TMD_sf"/>
</dbReference>
<evidence type="ECO:0000259" key="10">
    <source>
        <dbReference type="Pfam" id="PF01545"/>
    </source>
</evidence>
<dbReference type="EMBL" id="JNBR01000354">
    <property type="protein sequence ID" value="OQR94712.1"/>
    <property type="molecule type" value="Genomic_DNA"/>
</dbReference>
<reference evidence="12 13" key="1">
    <citation type="journal article" date="2014" name="Genome Biol. Evol.">
        <title>The secreted proteins of Achlya hypogyna and Thraustotheca clavata identify the ancestral oomycete secretome and reveal gene acquisitions by horizontal gene transfer.</title>
        <authorList>
            <person name="Misner I."/>
            <person name="Blouin N."/>
            <person name="Leonard G."/>
            <person name="Richards T.A."/>
            <person name="Lane C.E."/>
        </authorList>
    </citation>
    <scope>NUCLEOTIDE SEQUENCE [LARGE SCALE GENOMIC DNA]</scope>
    <source>
        <strain evidence="12 13">ATCC 48635</strain>
    </source>
</reference>
<feature type="domain" description="Cation efflux protein cytoplasmic" evidence="11">
    <location>
        <begin position="86"/>
        <end position="155"/>
    </location>
</feature>